<accession>A0ABD3GKM0</accession>
<dbReference type="PANTHER" id="PTHR47991">
    <property type="entry name" value="OXOGLUTARATE/IRON-DEPENDENT DIOXYGENASE"/>
    <property type="match status" value="1"/>
</dbReference>
<protein>
    <recommendedName>
        <fullName evidence="3">Isopenicillin N synthase-like Fe(2+) 2OG dioxygenase domain-containing protein</fullName>
    </recommendedName>
</protein>
<evidence type="ECO:0000313" key="4">
    <source>
        <dbReference type="EMBL" id="KAL3678635.1"/>
    </source>
</evidence>
<evidence type="ECO:0000259" key="3">
    <source>
        <dbReference type="Pfam" id="PF03171"/>
    </source>
</evidence>
<dbReference type="AlphaFoldDB" id="A0ABD3GKM0"/>
<dbReference type="InterPro" id="IPR044861">
    <property type="entry name" value="IPNS-like_FE2OG_OXY"/>
</dbReference>
<proteinExistence type="predicted"/>
<dbReference type="Gene3D" id="2.60.120.330">
    <property type="entry name" value="B-lactam Antibiotic, Isopenicillin N Synthase, Chain"/>
    <property type="match status" value="1"/>
</dbReference>
<name>A0ABD3GKM0_9MARC</name>
<reference evidence="4 5" key="1">
    <citation type="submission" date="2024-09" db="EMBL/GenBank/DDBJ databases">
        <title>Chromosome-scale assembly of Riccia sorocarpa.</title>
        <authorList>
            <person name="Paukszto L."/>
        </authorList>
    </citation>
    <scope>NUCLEOTIDE SEQUENCE [LARGE SCALE GENOMIC DNA]</scope>
    <source>
        <strain evidence="4">LP-2024</strain>
        <tissue evidence="4">Aerial parts of the thallus</tissue>
    </source>
</reference>
<keyword evidence="2" id="KW-0408">Iron</keyword>
<evidence type="ECO:0000313" key="5">
    <source>
        <dbReference type="Proteomes" id="UP001633002"/>
    </source>
</evidence>
<dbReference type="Pfam" id="PF03171">
    <property type="entry name" value="2OG-FeII_Oxy"/>
    <property type="match status" value="1"/>
</dbReference>
<feature type="domain" description="Isopenicillin N synthase-like Fe(2+) 2OG dioxygenase" evidence="3">
    <location>
        <begin position="58"/>
        <end position="125"/>
    </location>
</feature>
<dbReference type="InterPro" id="IPR027443">
    <property type="entry name" value="IPNS-like_sf"/>
</dbReference>
<evidence type="ECO:0000256" key="1">
    <source>
        <dbReference type="ARBA" id="ARBA00022723"/>
    </source>
</evidence>
<dbReference type="GO" id="GO:0046872">
    <property type="term" value="F:metal ion binding"/>
    <property type="evidence" value="ECO:0007669"/>
    <property type="project" value="UniProtKB-KW"/>
</dbReference>
<organism evidence="4 5">
    <name type="scientific">Riccia sorocarpa</name>
    <dbReference type="NCBI Taxonomy" id="122646"/>
    <lineage>
        <taxon>Eukaryota</taxon>
        <taxon>Viridiplantae</taxon>
        <taxon>Streptophyta</taxon>
        <taxon>Embryophyta</taxon>
        <taxon>Marchantiophyta</taxon>
        <taxon>Marchantiopsida</taxon>
        <taxon>Marchantiidae</taxon>
        <taxon>Marchantiales</taxon>
        <taxon>Ricciaceae</taxon>
        <taxon>Riccia</taxon>
    </lineage>
</organism>
<keyword evidence="1" id="KW-0479">Metal-binding</keyword>
<dbReference type="EMBL" id="JBJQOH010000007">
    <property type="protein sequence ID" value="KAL3678635.1"/>
    <property type="molecule type" value="Genomic_DNA"/>
</dbReference>
<gene>
    <name evidence="4" type="ORF">R1sor_021591</name>
</gene>
<sequence length="185" mass="20870">MFKVCTGLPLPLYCDARIIAAKFFHDLEELTEQLFKLYDEDLGVESHFYLKHVDSSELMVKWNHYPACPNPSSILGAKTLTNFNLITFLLQDQVGGLQVERDGSWFDIQPIEGSLVINLGDGFHIRLLIVVPIDCWKLDLPMRFEDAQDPSQDPLGRWFLGCSSAVHVCEASRVVGELLLVASVF</sequence>
<keyword evidence="5" id="KW-1185">Reference proteome</keyword>
<comment type="caution">
    <text evidence="4">The sequence shown here is derived from an EMBL/GenBank/DDBJ whole genome shotgun (WGS) entry which is preliminary data.</text>
</comment>
<evidence type="ECO:0000256" key="2">
    <source>
        <dbReference type="ARBA" id="ARBA00023004"/>
    </source>
</evidence>
<dbReference type="InterPro" id="IPR050295">
    <property type="entry name" value="Plant_2OG-oxidoreductases"/>
</dbReference>
<dbReference type="Proteomes" id="UP001633002">
    <property type="component" value="Unassembled WGS sequence"/>
</dbReference>
<dbReference type="SUPFAM" id="SSF51197">
    <property type="entry name" value="Clavaminate synthase-like"/>
    <property type="match status" value="1"/>
</dbReference>